<dbReference type="Proteomes" id="UP001596507">
    <property type="component" value="Unassembled WGS sequence"/>
</dbReference>
<comment type="subcellular location">
    <subcellularLocation>
        <location evidence="1 8">Cell membrane</location>
        <topology evidence="1 8">Multi-pass membrane protein</topology>
    </subcellularLocation>
</comment>
<reference evidence="11" key="1">
    <citation type="journal article" date="2019" name="Int. J. Syst. Evol. Microbiol.">
        <title>The Global Catalogue of Microorganisms (GCM) 10K type strain sequencing project: providing services to taxonomists for standard genome sequencing and annotation.</title>
        <authorList>
            <consortium name="The Broad Institute Genomics Platform"/>
            <consortium name="The Broad Institute Genome Sequencing Center for Infectious Disease"/>
            <person name="Wu L."/>
            <person name="Ma J."/>
        </authorList>
    </citation>
    <scope>NUCLEOTIDE SEQUENCE [LARGE SCALE GENOMIC DNA]</scope>
    <source>
        <strain evidence="11">CGMCC 1.15772</strain>
    </source>
</reference>
<dbReference type="PANTHER" id="PTHR42929:SF1">
    <property type="entry name" value="INNER MEMBRANE ABC TRANSPORTER PERMEASE PROTEIN YDCU-RELATED"/>
    <property type="match status" value="1"/>
</dbReference>
<keyword evidence="6 8" id="KW-1133">Transmembrane helix</keyword>
<dbReference type="EMBL" id="JBHTBE010000004">
    <property type="protein sequence ID" value="MFC7270325.1"/>
    <property type="molecule type" value="Genomic_DNA"/>
</dbReference>
<keyword evidence="5 8" id="KW-0812">Transmembrane</keyword>
<keyword evidence="7 8" id="KW-0472">Membrane</keyword>
<evidence type="ECO:0000256" key="3">
    <source>
        <dbReference type="ARBA" id="ARBA00022448"/>
    </source>
</evidence>
<evidence type="ECO:0000256" key="2">
    <source>
        <dbReference type="ARBA" id="ARBA00007069"/>
    </source>
</evidence>
<feature type="transmembrane region" description="Helical" evidence="8">
    <location>
        <begin position="79"/>
        <end position="105"/>
    </location>
</feature>
<accession>A0ABW2HLB5</accession>
<feature type="transmembrane region" description="Helical" evidence="8">
    <location>
        <begin position="21"/>
        <end position="45"/>
    </location>
</feature>
<organism evidence="10 11">
    <name type="scientific">Microbacterium fluvii</name>
    <dbReference type="NCBI Taxonomy" id="415215"/>
    <lineage>
        <taxon>Bacteria</taxon>
        <taxon>Bacillati</taxon>
        <taxon>Actinomycetota</taxon>
        <taxon>Actinomycetes</taxon>
        <taxon>Micrococcales</taxon>
        <taxon>Microbacteriaceae</taxon>
        <taxon>Microbacterium</taxon>
    </lineage>
</organism>
<proteinExistence type="inferred from homology"/>
<evidence type="ECO:0000256" key="7">
    <source>
        <dbReference type="ARBA" id="ARBA00023136"/>
    </source>
</evidence>
<gene>
    <name evidence="10" type="ORF">ACFQRL_15275</name>
</gene>
<dbReference type="PANTHER" id="PTHR42929">
    <property type="entry name" value="INNER MEMBRANE ABC TRANSPORTER PERMEASE PROTEIN YDCU-RELATED-RELATED"/>
    <property type="match status" value="1"/>
</dbReference>
<evidence type="ECO:0000256" key="1">
    <source>
        <dbReference type="ARBA" id="ARBA00004651"/>
    </source>
</evidence>
<name>A0ABW2HLB5_9MICO</name>
<evidence type="ECO:0000259" key="9">
    <source>
        <dbReference type="PROSITE" id="PS50928"/>
    </source>
</evidence>
<feature type="transmembrane region" description="Helical" evidence="8">
    <location>
        <begin position="114"/>
        <end position="139"/>
    </location>
</feature>
<evidence type="ECO:0000313" key="11">
    <source>
        <dbReference type="Proteomes" id="UP001596507"/>
    </source>
</evidence>
<evidence type="ECO:0000256" key="4">
    <source>
        <dbReference type="ARBA" id="ARBA00022475"/>
    </source>
</evidence>
<dbReference type="Pfam" id="PF00528">
    <property type="entry name" value="BPD_transp_1"/>
    <property type="match status" value="1"/>
</dbReference>
<evidence type="ECO:0000256" key="6">
    <source>
        <dbReference type="ARBA" id="ARBA00022989"/>
    </source>
</evidence>
<feature type="domain" description="ABC transmembrane type-1" evidence="9">
    <location>
        <begin position="79"/>
        <end position="283"/>
    </location>
</feature>
<dbReference type="PROSITE" id="PS50928">
    <property type="entry name" value="ABC_TM1"/>
    <property type="match status" value="1"/>
</dbReference>
<keyword evidence="11" id="KW-1185">Reference proteome</keyword>
<evidence type="ECO:0000313" key="10">
    <source>
        <dbReference type="EMBL" id="MFC7270325.1"/>
    </source>
</evidence>
<dbReference type="SUPFAM" id="SSF161098">
    <property type="entry name" value="MetI-like"/>
    <property type="match status" value="1"/>
</dbReference>
<protein>
    <submittedName>
        <fullName evidence="10">ABC transporter permease</fullName>
    </submittedName>
</protein>
<evidence type="ECO:0000256" key="8">
    <source>
        <dbReference type="RuleBase" id="RU363032"/>
    </source>
</evidence>
<keyword evidence="3 8" id="KW-0813">Transport</keyword>
<comment type="similarity">
    <text evidence="2">Belongs to the binding-protein-dependent transport system permease family. CysTW subfamily.</text>
</comment>
<dbReference type="RefSeq" id="WP_262875254.1">
    <property type="nucleotide sequence ID" value="NZ_BAABKW010000007.1"/>
</dbReference>
<evidence type="ECO:0000256" key="5">
    <source>
        <dbReference type="ARBA" id="ARBA00022692"/>
    </source>
</evidence>
<feature type="transmembrane region" description="Helical" evidence="8">
    <location>
        <begin position="219"/>
        <end position="240"/>
    </location>
</feature>
<feature type="transmembrane region" description="Helical" evidence="8">
    <location>
        <begin position="266"/>
        <end position="289"/>
    </location>
</feature>
<keyword evidence="4" id="KW-1003">Cell membrane</keyword>
<feature type="transmembrane region" description="Helical" evidence="8">
    <location>
        <begin position="159"/>
        <end position="183"/>
    </location>
</feature>
<dbReference type="CDD" id="cd06261">
    <property type="entry name" value="TM_PBP2"/>
    <property type="match status" value="1"/>
</dbReference>
<comment type="caution">
    <text evidence="10">The sequence shown here is derived from an EMBL/GenBank/DDBJ whole genome shotgun (WGS) entry which is preliminary data.</text>
</comment>
<sequence length="294" mass="31643">MTQAITTTNSLSRRSRRDTMWAGLLLLPGALFVLLFAIIPILVVARNSFAEVDVYGAVQGGWTLENYLALTDPVYSKTLWYSLGMAALNTIVCLIVGYIVSYYIVSQPARRQPVLLLLVIIPFWTDFLVRTFAWITLLGSGGPIVGFLDLIGLDVGTLVPSQGAVVMSLLYAFLPVAVFPIYASMRGIDPSLKEAAADLGAGWWQTQGRVFVPLSAPGILGASLLTFVPTLGVFVIPVLLGGGKELLVGNLIVTLYTEFRNQPMGAAVSMVVLVLMIISIAIVGGLLGLRRRKA</sequence>
<dbReference type="Gene3D" id="1.10.3720.10">
    <property type="entry name" value="MetI-like"/>
    <property type="match status" value="1"/>
</dbReference>
<dbReference type="InterPro" id="IPR000515">
    <property type="entry name" value="MetI-like"/>
</dbReference>
<dbReference type="InterPro" id="IPR035906">
    <property type="entry name" value="MetI-like_sf"/>
</dbReference>